<evidence type="ECO:0000256" key="1">
    <source>
        <dbReference type="SAM" id="MobiDB-lite"/>
    </source>
</evidence>
<comment type="caution">
    <text evidence="2">The sequence shown here is derived from an EMBL/GenBank/DDBJ whole genome shotgun (WGS) entry which is preliminary data.</text>
</comment>
<protein>
    <submittedName>
        <fullName evidence="2">10602_t:CDS:1</fullName>
    </submittedName>
</protein>
<dbReference type="AlphaFoldDB" id="A0A9W4WYI2"/>
<accession>A0A9W4WYI2</accession>
<evidence type="ECO:0000313" key="2">
    <source>
        <dbReference type="EMBL" id="CAI2195822.1"/>
    </source>
</evidence>
<keyword evidence="3" id="KW-1185">Reference proteome</keyword>
<evidence type="ECO:0000313" key="3">
    <source>
        <dbReference type="Proteomes" id="UP001153678"/>
    </source>
</evidence>
<feature type="region of interest" description="Disordered" evidence="1">
    <location>
        <begin position="112"/>
        <end position="135"/>
    </location>
</feature>
<gene>
    <name evidence="2" type="ORF">FWILDA_LOCUS17268</name>
</gene>
<name>A0A9W4WYI2_9GLOM</name>
<dbReference type="EMBL" id="CAMKVN010013082">
    <property type="protein sequence ID" value="CAI2195822.1"/>
    <property type="molecule type" value="Genomic_DNA"/>
</dbReference>
<organism evidence="2 3">
    <name type="scientific">Funneliformis geosporum</name>
    <dbReference type="NCBI Taxonomy" id="1117311"/>
    <lineage>
        <taxon>Eukaryota</taxon>
        <taxon>Fungi</taxon>
        <taxon>Fungi incertae sedis</taxon>
        <taxon>Mucoromycota</taxon>
        <taxon>Glomeromycotina</taxon>
        <taxon>Glomeromycetes</taxon>
        <taxon>Glomerales</taxon>
        <taxon>Glomeraceae</taxon>
        <taxon>Funneliformis</taxon>
    </lineage>
</organism>
<dbReference type="Proteomes" id="UP001153678">
    <property type="component" value="Unassembled WGS sequence"/>
</dbReference>
<reference evidence="2" key="1">
    <citation type="submission" date="2022-08" db="EMBL/GenBank/DDBJ databases">
        <authorList>
            <person name="Kallberg Y."/>
            <person name="Tangrot J."/>
            <person name="Rosling A."/>
        </authorList>
    </citation>
    <scope>NUCLEOTIDE SEQUENCE</scope>
    <source>
        <strain evidence="2">Wild A</strain>
    </source>
</reference>
<sequence length="160" mass="17461">MYIQGNEAAIKRVSDKVTESCVLTKKDLFARFSFLVVCVRICIAHPTWIPHIADILECGPVCDTLLPLSGLSLVIIVQKTWNTSFIFSHGRGNPPILGSNWRLGSEVAFNDGKGPQKEQGTIGQPSPEGYNRPEASQGLPALVLESVERDNTLVASSRDL</sequence>
<proteinExistence type="predicted"/>